<dbReference type="SUPFAM" id="SSF55874">
    <property type="entry name" value="ATPase domain of HSP90 chaperone/DNA topoisomerase II/histidine kinase"/>
    <property type="match status" value="1"/>
</dbReference>
<gene>
    <name evidence="11" type="ORF">ACFQMA_03700</name>
</gene>
<dbReference type="EMBL" id="JBHTAS010000001">
    <property type="protein sequence ID" value="MFC7138941.1"/>
    <property type="molecule type" value="Genomic_DNA"/>
</dbReference>
<dbReference type="InterPro" id="IPR000700">
    <property type="entry name" value="PAS-assoc_C"/>
</dbReference>
<dbReference type="InterPro" id="IPR005467">
    <property type="entry name" value="His_kinase_dom"/>
</dbReference>
<name>A0ABD5XZV4_9EURY</name>
<evidence type="ECO:0000259" key="9">
    <source>
        <dbReference type="PROSITE" id="PS50112"/>
    </source>
</evidence>
<dbReference type="Proteomes" id="UP001596432">
    <property type="component" value="Unassembled WGS sequence"/>
</dbReference>
<dbReference type="SMART" id="SM00387">
    <property type="entry name" value="HATPase_c"/>
    <property type="match status" value="1"/>
</dbReference>
<evidence type="ECO:0000256" key="6">
    <source>
        <dbReference type="SAM" id="Coils"/>
    </source>
</evidence>
<dbReference type="InterPro" id="IPR000014">
    <property type="entry name" value="PAS"/>
</dbReference>
<keyword evidence="4" id="KW-0808">Transferase</keyword>
<dbReference type="PROSITE" id="PS50109">
    <property type="entry name" value="HIS_KIN"/>
    <property type="match status" value="1"/>
</dbReference>
<evidence type="ECO:0000256" key="2">
    <source>
        <dbReference type="ARBA" id="ARBA00012438"/>
    </source>
</evidence>
<feature type="domain" description="PAS" evidence="9">
    <location>
        <begin position="1"/>
        <end position="56"/>
    </location>
</feature>
<keyword evidence="12" id="KW-1185">Reference proteome</keyword>
<feature type="domain" description="PAS" evidence="9">
    <location>
        <begin position="111"/>
        <end position="184"/>
    </location>
</feature>
<keyword evidence="6" id="KW-0175">Coiled coil</keyword>
<dbReference type="FunFam" id="3.30.565.10:FF:000006">
    <property type="entry name" value="Sensor histidine kinase WalK"/>
    <property type="match status" value="1"/>
</dbReference>
<evidence type="ECO:0000256" key="4">
    <source>
        <dbReference type="ARBA" id="ARBA00022679"/>
    </source>
</evidence>
<keyword evidence="5" id="KW-0418">Kinase</keyword>
<dbReference type="RefSeq" id="WP_382261170.1">
    <property type="nucleotide sequence ID" value="NZ_JBHTAS010000001.1"/>
</dbReference>
<feature type="domain" description="PAS" evidence="9">
    <location>
        <begin position="239"/>
        <end position="275"/>
    </location>
</feature>
<dbReference type="AlphaFoldDB" id="A0ABD5XZV4"/>
<evidence type="ECO:0000256" key="7">
    <source>
        <dbReference type="SAM" id="MobiDB-lite"/>
    </source>
</evidence>
<evidence type="ECO:0000313" key="12">
    <source>
        <dbReference type="Proteomes" id="UP001596432"/>
    </source>
</evidence>
<proteinExistence type="predicted"/>
<feature type="domain" description="PAC" evidence="10">
    <location>
        <begin position="58"/>
        <end position="110"/>
    </location>
</feature>
<dbReference type="Gene3D" id="1.10.287.130">
    <property type="match status" value="1"/>
</dbReference>
<dbReference type="CDD" id="cd00130">
    <property type="entry name" value="PAS"/>
    <property type="match status" value="3"/>
</dbReference>
<dbReference type="InterPro" id="IPR004358">
    <property type="entry name" value="Sig_transdc_His_kin-like_C"/>
</dbReference>
<feature type="region of interest" description="Disordered" evidence="7">
    <location>
        <begin position="166"/>
        <end position="185"/>
    </location>
</feature>
<dbReference type="Pfam" id="PF08448">
    <property type="entry name" value="PAS_4"/>
    <property type="match status" value="1"/>
</dbReference>
<comment type="catalytic activity">
    <reaction evidence="1">
        <text>ATP + protein L-histidine = ADP + protein N-phospho-L-histidine.</text>
        <dbReference type="EC" id="2.7.13.3"/>
    </reaction>
</comment>
<dbReference type="PROSITE" id="PS50112">
    <property type="entry name" value="PAS"/>
    <property type="match status" value="3"/>
</dbReference>
<dbReference type="Gene3D" id="3.30.450.20">
    <property type="entry name" value="PAS domain"/>
    <property type="match status" value="3"/>
</dbReference>
<dbReference type="CDD" id="cd00082">
    <property type="entry name" value="HisKA"/>
    <property type="match status" value="1"/>
</dbReference>
<dbReference type="InterPro" id="IPR013656">
    <property type="entry name" value="PAS_4"/>
</dbReference>
<dbReference type="SMART" id="SM00091">
    <property type="entry name" value="PAS"/>
    <property type="match status" value="3"/>
</dbReference>
<dbReference type="PANTHER" id="PTHR43304">
    <property type="entry name" value="PHYTOCHROME-LIKE PROTEIN CPH1"/>
    <property type="match status" value="1"/>
</dbReference>
<evidence type="ECO:0000259" key="10">
    <source>
        <dbReference type="PROSITE" id="PS50113"/>
    </source>
</evidence>
<dbReference type="SUPFAM" id="SSF47384">
    <property type="entry name" value="Homodimeric domain of signal transducing histidine kinase"/>
    <property type="match status" value="1"/>
</dbReference>
<dbReference type="PANTHER" id="PTHR43304:SF1">
    <property type="entry name" value="PAC DOMAIN-CONTAINING PROTEIN"/>
    <property type="match status" value="1"/>
</dbReference>
<dbReference type="InterPro" id="IPR001610">
    <property type="entry name" value="PAC"/>
</dbReference>
<keyword evidence="3" id="KW-0597">Phosphoprotein</keyword>
<dbReference type="PRINTS" id="PR00344">
    <property type="entry name" value="BCTRLSENSOR"/>
</dbReference>
<dbReference type="InterPro" id="IPR035965">
    <property type="entry name" value="PAS-like_dom_sf"/>
</dbReference>
<dbReference type="InterPro" id="IPR003594">
    <property type="entry name" value="HATPase_dom"/>
</dbReference>
<evidence type="ECO:0000313" key="11">
    <source>
        <dbReference type="EMBL" id="MFC7138941.1"/>
    </source>
</evidence>
<dbReference type="PROSITE" id="PS50113">
    <property type="entry name" value="PAC"/>
    <property type="match status" value="3"/>
</dbReference>
<dbReference type="InterPro" id="IPR036890">
    <property type="entry name" value="HATPase_C_sf"/>
</dbReference>
<dbReference type="SMART" id="SM00086">
    <property type="entry name" value="PAC"/>
    <property type="match status" value="3"/>
</dbReference>
<dbReference type="EC" id="2.7.13.3" evidence="2"/>
<sequence length="725" mass="83348">MLDPDGVVVSWNEGAQRIKGYSEEEIVGEHFSTFYTEEDREAGQPEYNLEAAREHDRVEDEGYRVRKDGSTFWGNVTITAIRDEQGDLQGFTKVTRDMTERHEYEERLRQEKERFETLIQEVRDYAIFMLDTDGFVQTWNDGARELKGYTEDEIVGEHFSTFYTEEDRKAGRPERNLRKAAENGRTEDERWRVRKDGEKFWANVIITALHDDDGELRGFAKVTRDMTERKEREQQLQRERDLIEQILETSPVGITVVNSDGSTNRANERMAELLGNQVADMSEYMVGQRDMYGADREVLPVEERPANRVFETSKPVYDREILFDPPDGQKRWLSINASPITDEQGEPEQAVITATNITELKELATRRKRELEEREKDLAAVKLATNLLEPSEQPLEELLEGFVTSLSESFRYPDSTAVRVSVGDQEVATERYRPSDQSITAATRTTNGTPIEIDVVLVEAPESITEQFLPEEEELLDTLVTLLRFHFERQEYIEQLQAETNRLEQFAYAASHDLQEPLRMISTYLQFLERDYASAFDEDGEDYLQFALDGAQRMREMIEGLLTYSRVETQGEPFEPVDLDAVRDDVLDDLQMRIAETNAEITAEPLPEVEGDAGQLRQVFQNLIDNAIEYSEDTPRVQITCKQRGSEWIISVQDEGIGIEPDMQEQIFDVFERLHSREEHDGTGIGLALCERIVERHGGEIWVESRPGEGSTFSFTLPAASSDDP</sequence>
<dbReference type="SUPFAM" id="SSF55785">
    <property type="entry name" value="PYP-like sensor domain (PAS domain)"/>
    <property type="match status" value="3"/>
</dbReference>
<dbReference type="GO" id="GO:0004673">
    <property type="term" value="F:protein histidine kinase activity"/>
    <property type="evidence" value="ECO:0007669"/>
    <property type="project" value="UniProtKB-EC"/>
</dbReference>
<feature type="domain" description="PAC" evidence="10">
    <location>
        <begin position="186"/>
        <end position="238"/>
    </location>
</feature>
<dbReference type="Pfam" id="PF13426">
    <property type="entry name" value="PAS_9"/>
    <property type="match status" value="2"/>
</dbReference>
<feature type="coiled-coil region" evidence="6">
    <location>
        <begin position="354"/>
        <end position="381"/>
    </location>
</feature>
<dbReference type="Pfam" id="PF02518">
    <property type="entry name" value="HATPase_c"/>
    <property type="match status" value="1"/>
</dbReference>
<dbReference type="SMART" id="SM00388">
    <property type="entry name" value="HisKA"/>
    <property type="match status" value="1"/>
</dbReference>
<dbReference type="InterPro" id="IPR052162">
    <property type="entry name" value="Sensor_kinase/Photoreceptor"/>
</dbReference>
<comment type="caution">
    <text evidence="11">The sequence shown here is derived from an EMBL/GenBank/DDBJ whole genome shotgun (WGS) entry which is preliminary data.</text>
</comment>
<evidence type="ECO:0000256" key="5">
    <source>
        <dbReference type="ARBA" id="ARBA00022777"/>
    </source>
</evidence>
<evidence type="ECO:0000256" key="1">
    <source>
        <dbReference type="ARBA" id="ARBA00000085"/>
    </source>
</evidence>
<organism evidence="11 12">
    <name type="scientific">Halosimplex aquaticum</name>
    <dbReference type="NCBI Taxonomy" id="3026162"/>
    <lineage>
        <taxon>Archaea</taxon>
        <taxon>Methanobacteriati</taxon>
        <taxon>Methanobacteriota</taxon>
        <taxon>Stenosarchaea group</taxon>
        <taxon>Halobacteria</taxon>
        <taxon>Halobacteriales</taxon>
        <taxon>Haloarculaceae</taxon>
        <taxon>Halosimplex</taxon>
    </lineage>
</organism>
<dbReference type="InterPro" id="IPR036097">
    <property type="entry name" value="HisK_dim/P_sf"/>
</dbReference>
<dbReference type="NCBIfam" id="TIGR00229">
    <property type="entry name" value="sensory_box"/>
    <property type="match status" value="3"/>
</dbReference>
<evidence type="ECO:0000256" key="3">
    <source>
        <dbReference type="ARBA" id="ARBA00022553"/>
    </source>
</evidence>
<dbReference type="Pfam" id="PF00512">
    <property type="entry name" value="HisKA"/>
    <property type="match status" value="1"/>
</dbReference>
<dbReference type="Gene3D" id="3.30.565.10">
    <property type="entry name" value="Histidine kinase-like ATPase, C-terminal domain"/>
    <property type="match status" value="1"/>
</dbReference>
<feature type="domain" description="PAC" evidence="10">
    <location>
        <begin position="317"/>
        <end position="369"/>
    </location>
</feature>
<protein>
    <recommendedName>
        <fullName evidence="2">histidine kinase</fullName>
        <ecNumber evidence="2">2.7.13.3</ecNumber>
    </recommendedName>
</protein>
<dbReference type="InterPro" id="IPR003661">
    <property type="entry name" value="HisK_dim/P_dom"/>
</dbReference>
<feature type="domain" description="Histidine kinase" evidence="8">
    <location>
        <begin position="509"/>
        <end position="721"/>
    </location>
</feature>
<accession>A0ABD5XZV4</accession>
<reference evidence="11 12" key="1">
    <citation type="journal article" date="2019" name="Int. J. Syst. Evol. Microbiol.">
        <title>The Global Catalogue of Microorganisms (GCM) 10K type strain sequencing project: providing services to taxonomists for standard genome sequencing and annotation.</title>
        <authorList>
            <consortium name="The Broad Institute Genomics Platform"/>
            <consortium name="The Broad Institute Genome Sequencing Center for Infectious Disease"/>
            <person name="Wu L."/>
            <person name="Ma J."/>
        </authorList>
    </citation>
    <scope>NUCLEOTIDE SEQUENCE [LARGE SCALE GENOMIC DNA]</scope>
    <source>
        <strain evidence="11 12">XZYJT29</strain>
    </source>
</reference>
<evidence type="ECO:0000259" key="8">
    <source>
        <dbReference type="PROSITE" id="PS50109"/>
    </source>
</evidence>